<proteinExistence type="predicted"/>
<reference evidence="1 2" key="1">
    <citation type="submission" date="2024-06" db="EMBL/GenBank/DDBJ databases">
        <title>Genomic Encyclopedia of Type Strains, Phase IV (KMG-IV): sequencing the most valuable type-strain genomes for metagenomic binning, comparative biology and taxonomic classification.</title>
        <authorList>
            <person name="Goeker M."/>
        </authorList>
    </citation>
    <scope>NUCLEOTIDE SEQUENCE [LARGE SCALE GENOMIC DNA]</scope>
    <source>
        <strain evidence="1 2">DSM 19261</strain>
    </source>
</reference>
<accession>A0ABV2G6T1</accession>
<dbReference type="Proteomes" id="UP001549200">
    <property type="component" value="Unassembled WGS sequence"/>
</dbReference>
<sequence length="204" mass="22388">MATVDEILTRQAYAAGDETWTKDNNYPSYTMYAEPEYVPVTNKRIADFNDQVSVRGEQNAQFVGFQLPRYDDAMDLSTQNLYIHYQTVYGGSDGVPCNVSWSDNYVRLCWMIPGQATQEPGSIQMMIYATGTDSTGDRTIWKTLPATYTIHDGLEIGGGIPEPDPSWYEQFVAQMEGKVSTAQGYANDAQASKVAAAGSATAAA</sequence>
<evidence type="ECO:0000313" key="2">
    <source>
        <dbReference type="Proteomes" id="UP001549200"/>
    </source>
</evidence>
<keyword evidence="2" id="KW-1185">Reference proteome</keyword>
<name>A0ABV2G6T1_9FIRM</name>
<dbReference type="EMBL" id="JBEPLZ010000046">
    <property type="protein sequence ID" value="MET3573979.1"/>
    <property type="molecule type" value="Genomic_DNA"/>
</dbReference>
<gene>
    <name evidence="1" type="ORF">ABID13_005647</name>
</gene>
<evidence type="ECO:0000313" key="1">
    <source>
        <dbReference type="EMBL" id="MET3573979.1"/>
    </source>
</evidence>
<organism evidence="1 2">
    <name type="scientific">Enterocloster citroniae</name>
    <dbReference type="NCBI Taxonomy" id="358743"/>
    <lineage>
        <taxon>Bacteria</taxon>
        <taxon>Bacillati</taxon>
        <taxon>Bacillota</taxon>
        <taxon>Clostridia</taxon>
        <taxon>Lachnospirales</taxon>
        <taxon>Lachnospiraceae</taxon>
        <taxon>Enterocloster</taxon>
    </lineage>
</organism>
<evidence type="ECO:0008006" key="3">
    <source>
        <dbReference type="Google" id="ProtNLM"/>
    </source>
</evidence>
<comment type="caution">
    <text evidence="1">The sequence shown here is derived from an EMBL/GenBank/DDBJ whole genome shotgun (WGS) entry which is preliminary data.</text>
</comment>
<protein>
    <recommendedName>
        <fullName evidence="3">Major tail protein</fullName>
    </recommendedName>
</protein>
<feature type="non-terminal residue" evidence="1">
    <location>
        <position position="204"/>
    </location>
</feature>